<reference evidence="3" key="2">
    <citation type="submission" date="2015-01" db="EMBL/GenBank/DDBJ databases">
        <title>Evolutionary Origins and Diversification of the Mycorrhizal Mutualists.</title>
        <authorList>
            <consortium name="DOE Joint Genome Institute"/>
            <consortium name="Mycorrhizal Genomics Consortium"/>
            <person name="Kohler A."/>
            <person name="Kuo A."/>
            <person name="Nagy L.G."/>
            <person name="Floudas D."/>
            <person name="Copeland A."/>
            <person name="Barry K.W."/>
            <person name="Cichocki N."/>
            <person name="Veneault-Fourrey C."/>
            <person name="LaButti K."/>
            <person name="Lindquist E.A."/>
            <person name="Lipzen A."/>
            <person name="Lundell T."/>
            <person name="Morin E."/>
            <person name="Murat C."/>
            <person name="Riley R."/>
            <person name="Ohm R."/>
            <person name="Sun H."/>
            <person name="Tunlid A."/>
            <person name="Henrissat B."/>
            <person name="Grigoriev I.V."/>
            <person name="Hibbett D.S."/>
            <person name="Martin F."/>
        </authorList>
    </citation>
    <scope>NUCLEOTIDE SEQUENCE [LARGE SCALE GENOMIC DNA]</scope>
    <source>
        <strain evidence="3">Marx 270</strain>
    </source>
</reference>
<reference evidence="2 3" key="1">
    <citation type="submission" date="2014-04" db="EMBL/GenBank/DDBJ databases">
        <authorList>
            <consortium name="DOE Joint Genome Institute"/>
            <person name="Kuo A."/>
            <person name="Kohler A."/>
            <person name="Costa M.D."/>
            <person name="Nagy L.G."/>
            <person name="Floudas D."/>
            <person name="Copeland A."/>
            <person name="Barry K.W."/>
            <person name="Cichocki N."/>
            <person name="Veneault-Fourrey C."/>
            <person name="LaButti K."/>
            <person name="Lindquist E.A."/>
            <person name="Lipzen A."/>
            <person name="Lundell T."/>
            <person name="Morin E."/>
            <person name="Murat C."/>
            <person name="Sun H."/>
            <person name="Tunlid A."/>
            <person name="Henrissat B."/>
            <person name="Grigoriev I.V."/>
            <person name="Hibbett D.S."/>
            <person name="Martin F."/>
            <person name="Nordberg H.P."/>
            <person name="Cantor M.N."/>
            <person name="Hua S.X."/>
        </authorList>
    </citation>
    <scope>NUCLEOTIDE SEQUENCE [LARGE SCALE GENOMIC DNA]</scope>
    <source>
        <strain evidence="2 3">Marx 270</strain>
    </source>
</reference>
<dbReference type="EMBL" id="KN831969">
    <property type="protein sequence ID" value="KIO04768.1"/>
    <property type="molecule type" value="Genomic_DNA"/>
</dbReference>
<evidence type="ECO:0000313" key="3">
    <source>
        <dbReference type="Proteomes" id="UP000054217"/>
    </source>
</evidence>
<proteinExistence type="predicted"/>
<dbReference type="InParanoid" id="A0A0C3J6V7"/>
<sequence length="416" mass="46267">MPPTDSLQDTYARLLVHAEPERGYPLWFPEPSIQLPPKFLHGGVRIGDVGIVTAHGNFDVFFNICLPEFHPLHHRYGVPEGFKQIKLSEKDVEIIEDPNYRGCIVTAKCSPKKGVNVKVTGANPNVVAVKGSKSESTAKAAFLALPGGADKHDLRDTSIFQREAMRMGKKWYEFALNKLGRTTMSCDSLYLVTGYHKASTWTLAAFHNPAAIWNVDVRYTENGDVLVTDPWHRTSISPCPIGFDEKKNHTVTMRGFKIAITEKTFRSLLPSGKGKGLFSVIAPLLHHGPPTHKIYHPLDGINSILLGQAKHCDMVVTHDSMWKDIVKELPSDRSHVVAAIKKKGYVLSSHAGCAYLRKRGADGPVQSNCSGLALSIRVNRAVAKLAVRVKTQEKKRVDTNKEKKKEKATRRNVKRK</sequence>
<keyword evidence="3" id="KW-1185">Reference proteome</keyword>
<evidence type="ECO:0000313" key="2">
    <source>
        <dbReference type="EMBL" id="KIO04768.1"/>
    </source>
</evidence>
<dbReference type="STRING" id="870435.A0A0C3J6V7"/>
<organism evidence="2 3">
    <name type="scientific">Pisolithus tinctorius Marx 270</name>
    <dbReference type="NCBI Taxonomy" id="870435"/>
    <lineage>
        <taxon>Eukaryota</taxon>
        <taxon>Fungi</taxon>
        <taxon>Dikarya</taxon>
        <taxon>Basidiomycota</taxon>
        <taxon>Agaricomycotina</taxon>
        <taxon>Agaricomycetes</taxon>
        <taxon>Agaricomycetidae</taxon>
        <taxon>Boletales</taxon>
        <taxon>Sclerodermatineae</taxon>
        <taxon>Pisolithaceae</taxon>
        <taxon>Pisolithus</taxon>
    </lineage>
</organism>
<gene>
    <name evidence="2" type="ORF">M404DRAFT_1000297</name>
</gene>
<name>A0A0C3J6V7_PISTI</name>
<feature type="region of interest" description="Disordered" evidence="1">
    <location>
        <begin position="393"/>
        <end position="416"/>
    </location>
</feature>
<feature type="compositionally biased region" description="Basic and acidic residues" evidence="1">
    <location>
        <begin position="393"/>
        <end position="405"/>
    </location>
</feature>
<dbReference type="AlphaFoldDB" id="A0A0C3J6V7"/>
<accession>A0A0C3J6V7</accession>
<evidence type="ECO:0000256" key="1">
    <source>
        <dbReference type="SAM" id="MobiDB-lite"/>
    </source>
</evidence>
<dbReference type="Proteomes" id="UP000054217">
    <property type="component" value="Unassembled WGS sequence"/>
</dbReference>
<protein>
    <submittedName>
        <fullName evidence="2">Uncharacterized protein</fullName>
    </submittedName>
</protein>
<feature type="compositionally biased region" description="Basic residues" evidence="1">
    <location>
        <begin position="406"/>
        <end position="416"/>
    </location>
</feature>
<dbReference type="HOGENOM" id="CLU_021108_6_1_1"/>
<dbReference type="OrthoDB" id="2688950at2759"/>